<feature type="region of interest" description="Disordered" evidence="1">
    <location>
        <begin position="78"/>
        <end position="100"/>
    </location>
</feature>
<comment type="caution">
    <text evidence="2">The sequence shown here is derived from an EMBL/GenBank/DDBJ whole genome shotgun (WGS) entry which is preliminary data.</text>
</comment>
<dbReference type="EMBL" id="JAUMVS010000234">
    <property type="protein sequence ID" value="MDO4842610.1"/>
    <property type="molecule type" value="Genomic_DNA"/>
</dbReference>
<evidence type="ECO:0000313" key="3">
    <source>
        <dbReference type="Proteomes" id="UP001168575"/>
    </source>
</evidence>
<protein>
    <recommendedName>
        <fullName evidence="4">Phage protein</fullName>
    </recommendedName>
</protein>
<evidence type="ECO:0008006" key="4">
    <source>
        <dbReference type="Google" id="ProtNLM"/>
    </source>
</evidence>
<evidence type="ECO:0000313" key="2">
    <source>
        <dbReference type="EMBL" id="MDO4842610.1"/>
    </source>
</evidence>
<keyword evidence="3" id="KW-1185">Reference proteome</keyword>
<dbReference type="AlphaFoldDB" id="A0AA43U9P4"/>
<name>A0AA43U9P4_9ACTN</name>
<gene>
    <name evidence="2" type="ORF">Q3982_08060</name>
</gene>
<feature type="region of interest" description="Disordered" evidence="1">
    <location>
        <begin position="167"/>
        <end position="219"/>
    </location>
</feature>
<organism evidence="2 3">
    <name type="scientific">Phoenicibacter congonensis</name>
    <dbReference type="NCBI Taxonomy" id="1944646"/>
    <lineage>
        <taxon>Bacteria</taxon>
        <taxon>Bacillati</taxon>
        <taxon>Actinomycetota</taxon>
        <taxon>Coriobacteriia</taxon>
        <taxon>Eggerthellales</taxon>
        <taxon>Eggerthellaceae</taxon>
        <taxon>Phoenicibacter</taxon>
    </lineage>
</organism>
<reference evidence="2" key="1">
    <citation type="submission" date="2023-07" db="EMBL/GenBank/DDBJ databases">
        <title>Between Cages and Wild: Unraveling the Impact of Captivity on Animal Microbiomes and Antimicrobial Resistance.</title>
        <authorList>
            <person name="Schmartz G.P."/>
            <person name="Rehner J."/>
            <person name="Schuff M.J."/>
            <person name="Becker S.L."/>
            <person name="Kravczyk M."/>
            <person name="Gurevich A."/>
            <person name="Francke R."/>
            <person name="Mueller R."/>
            <person name="Keller V."/>
            <person name="Keller A."/>
        </authorList>
    </citation>
    <scope>NUCLEOTIDE SEQUENCE</scope>
    <source>
        <strain evidence="2">S12M_St_49</strain>
    </source>
</reference>
<proteinExistence type="predicted"/>
<evidence type="ECO:0000256" key="1">
    <source>
        <dbReference type="SAM" id="MobiDB-lite"/>
    </source>
</evidence>
<dbReference type="Proteomes" id="UP001168575">
    <property type="component" value="Unassembled WGS sequence"/>
</dbReference>
<sequence length="219" mass="24424">MYKTIIEALQQKFPGVDAKVLEPVARKLAKSATKEEDVPTLVEGVTFQQVTESYSDFRVTQAVATASARAVSDYEERFGLKDGKRKEEPKPDDKKKEDKAEALAERLEALEKRFSEQDAATKQKGFQTSIASILKEKGVRESFYMPIISGRTFEDEDAAKAFAETVEQSYKDDEQALANAAHSGSRKPDKAQGDTEEDPLLKAVQEKTDRIAAEKNNKQ</sequence>
<feature type="compositionally biased region" description="Basic and acidic residues" evidence="1">
    <location>
        <begin position="204"/>
        <end position="219"/>
    </location>
</feature>
<accession>A0AA43U9P4</accession>